<dbReference type="EMBL" id="CP032698">
    <property type="protein sequence ID" value="AYG81189.1"/>
    <property type="molecule type" value="Genomic_DNA"/>
</dbReference>
<reference evidence="1 2" key="1">
    <citation type="submission" date="2018-10" db="EMBL/GenBank/DDBJ databases">
        <title>Relationship between Morphology and Antimicrobial Activity in Streptomyces.</title>
        <authorList>
            <person name="Kang H.J."/>
            <person name="Kim S.B."/>
        </authorList>
    </citation>
    <scope>NUCLEOTIDE SEQUENCE [LARGE SCALE GENOMIC DNA]</scope>
    <source>
        <strain evidence="1 2">BH38</strain>
    </source>
</reference>
<dbReference type="AlphaFoldDB" id="A0A387HCJ6"/>
<sequence>MGDYVGVDPIRVRKLADRLQDLEGALAKHGALIRKNFTSWESGLDLSLLGQQTQAVGDDARSMSKRADLARNLLLEGDASGMCTPDGDIVNIPWDMADVNAQSAKEATQEAARLKKALDDPKGASSRADIEAIGRSLADHQDDPTYLAAFAAAGGVVDAARVSRALHVEDGTHGAEVLSKDSQNVVAQYATGINRVFTLQSAGKIPPNPEYVKALTNPPGGDMWSVGMLFKYGPKGNEWDTQALTQVSGAMLDWRRNQQMRPSYTKGGVVGMAYTAPAYVDPDNAWYASLGLTHSYNREGIDDAQKRAMAIDANDPSLAVINRLGENADASRHLLGNNDSGKRFAADLVDFHWQTPGAIAVDDSDGPRQVLTLAATDRTPAHIDESGTAAANILAAAAKEKDHFDGRNGHEKDEYPTFPNGTAVALAGITATWADDLGGTGMSAPDGVAGYDPSNHVLVGNNADTVKVMRLFAKDNPGATAMFDVVLHEKVSTAAGSKDPTKSLTDMGNTAGMLTKAKVAENYSAAQQIDEEHKTNKIILDSAGTLFGFIPAPKLGEGASKLAEKIAEKSLKYPQNLAVIGRTIVAPQTDPFSTDNASKQEALSVTAAKEQYRSFIPSIAQGMVRSGAVPPPTGSSWYDPQTGTISSDASHDPTFQSWWNMAHGDNYQKAFKDGFDNAEVSPDGK</sequence>
<keyword evidence="2" id="KW-1185">Reference proteome</keyword>
<dbReference type="OrthoDB" id="3492988at2"/>
<evidence type="ECO:0000313" key="2">
    <source>
        <dbReference type="Proteomes" id="UP000271554"/>
    </source>
</evidence>
<proteinExistence type="predicted"/>
<dbReference type="Proteomes" id="UP000271554">
    <property type="component" value="Chromosome"/>
</dbReference>
<protein>
    <submittedName>
        <fullName evidence="1">Uncharacterized protein</fullName>
    </submittedName>
</protein>
<dbReference type="KEGG" id="shun:DWB77_03331"/>
<evidence type="ECO:0000313" key="1">
    <source>
        <dbReference type="EMBL" id="AYG81189.1"/>
    </source>
</evidence>
<gene>
    <name evidence="1" type="ORF">DWB77_03331</name>
</gene>
<name>A0A387HCJ6_9ACTN</name>
<organism evidence="1 2">
    <name type="scientific">Streptomyces hundungensis</name>
    <dbReference type="NCBI Taxonomy" id="1077946"/>
    <lineage>
        <taxon>Bacteria</taxon>
        <taxon>Bacillati</taxon>
        <taxon>Actinomycetota</taxon>
        <taxon>Actinomycetes</taxon>
        <taxon>Kitasatosporales</taxon>
        <taxon>Streptomycetaceae</taxon>
        <taxon>Streptomyces</taxon>
    </lineage>
</organism>
<accession>A0A387HCJ6</accession>